<evidence type="ECO:0000256" key="4">
    <source>
        <dbReference type="ARBA" id="ARBA00023172"/>
    </source>
</evidence>
<comment type="similarity">
    <text evidence="1">Belongs to the 'phage' integrase family.</text>
</comment>
<dbReference type="InterPro" id="IPR013762">
    <property type="entry name" value="Integrase-like_cat_sf"/>
</dbReference>
<dbReference type="RefSeq" id="WP_200465473.1">
    <property type="nucleotide sequence ID" value="NZ_JAENRR010000030.1"/>
</dbReference>
<gene>
    <name evidence="8" type="ORF">JIV24_12950</name>
</gene>
<evidence type="ECO:0000259" key="7">
    <source>
        <dbReference type="PROSITE" id="PS51900"/>
    </source>
</evidence>
<accession>A0ABS1HKQ2</accession>
<dbReference type="InterPro" id="IPR050090">
    <property type="entry name" value="Tyrosine_recombinase_XerCD"/>
</dbReference>
<evidence type="ECO:0000256" key="3">
    <source>
        <dbReference type="ARBA" id="ARBA00023125"/>
    </source>
</evidence>
<dbReference type="InterPro" id="IPR025269">
    <property type="entry name" value="SAM-like_dom"/>
</dbReference>
<evidence type="ECO:0000256" key="5">
    <source>
        <dbReference type="PROSITE-ProRule" id="PRU01248"/>
    </source>
</evidence>
<dbReference type="InterPro" id="IPR002104">
    <property type="entry name" value="Integrase_catalytic"/>
</dbReference>
<dbReference type="Gene3D" id="1.10.443.10">
    <property type="entry name" value="Intergrase catalytic core"/>
    <property type="match status" value="1"/>
</dbReference>
<dbReference type="InterPro" id="IPR010998">
    <property type="entry name" value="Integrase_recombinase_N"/>
</dbReference>
<comment type="caution">
    <text evidence="8">The sequence shown here is derived from an EMBL/GenBank/DDBJ whole genome shotgun (WGS) entry which is preliminary data.</text>
</comment>
<evidence type="ECO:0000313" key="9">
    <source>
        <dbReference type="Proteomes" id="UP000605676"/>
    </source>
</evidence>
<dbReference type="PANTHER" id="PTHR30349">
    <property type="entry name" value="PHAGE INTEGRASE-RELATED"/>
    <property type="match status" value="1"/>
</dbReference>
<dbReference type="EMBL" id="JAENRR010000030">
    <property type="protein sequence ID" value="MBK3518245.1"/>
    <property type="molecule type" value="Genomic_DNA"/>
</dbReference>
<sequence length="408" mass="48168">MKYQTNKLVKFNLKKSAKTDKPFQIFLILSHKGNRLRHYIGKRIEEKNWLPKKQRAKPQYANAGTLNAFLDTLANYVEDEYNKLLMAGEIIHIEKIKELINDYLNRVDSDGILPHFKEYIEVSKNSKKPNTIKSYQTTLSHLEEFIKDTKFNLEYNTIDNSFHEKYVDYLLNEKNLANSTIAKDIKKLKTFLNWATEKNYNKNTVYLKFKNASNEGQIYFLTWDELMHLNNYDLSKNDRLRKVRDIFCFGCFTGMRFSDIMNLKHENVESDYINIITIKTSTPCSIPLNQYSRSIYKQYKAKESNVFEEISNQKFNDYLKELGRLAELNAPVQIVTYKGAKREESIVDKCEILTSHIARKTFITNALEKGMKTEVIMDITTHKDFKVFKRYFKVVDEHKKNEMDKVFG</sequence>
<name>A0ABS1HKQ2_9BACT</name>
<feature type="domain" description="Core-binding (CB)" evidence="7">
    <location>
        <begin position="94"/>
        <end position="196"/>
    </location>
</feature>
<keyword evidence="9" id="KW-1185">Reference proteome</keyword>
<dbReference type="PROSITE" id="PS51898">
    <property type="entry name" value="TYR_RECOMBINASE"/>
    <property type="match status" value="1"/>
</dbReference>
<keyword evidence="2" id="KW-0229">DNA integration</keyword>
<dbReference type="InterPro" id="IPR035386">
    <property type="entry name" value="Arm-DNA-bind_5"/>
</dbReference>
<dbReference type="Proteomes" id="UP000605676">
    <property type="component" value="Unassembled WGS sequence"/>
</dbReference>
<dbReference type="InterPro" id="IPR044068">
    <property type="entry name" value="CB"/>
</dbReference>
<dbReference type="Pfam" id="PF17293">
    <property type="entry name" value="Arm-DNA-bind_5"/>
    <property type="match status" value="1"/>
</dbReference>
<feature type="domain" description="Tyr recombinase" evidence="6">
    <location>
        <begin position="216"/>
        <end position="404"/>
    </location>
</feature>
<dbReference type="PROSITE" id="PS51900">
    <property type="entry name" value="CB"/>
    <property type="match status" value="1"/>
</dbReference>
<dbReference type="Gene3D" id="1.10.150.130">
    <property type="match status" value="1"/>
</dbReference>
<keyword evidence="4" id="KW-0233">DNA recombination</keyword>
<protein>
    <submittedName>
        <fullName evidence="8">Site-specific integrase</fullName>
    </submittedName>
</protein>
<evidence type="ECO:0000259" key="6">
    <source>
        <dbReference type="PROSITE" id="PS51898"/>
    </source>
</evidence>
<evidence type="ECO:0000256" key="2">
    <source>
        <dbReference type="ARBA" id="ARBA00022908"/>
    </source>
</evidence>
<reference evidence="8 9" key="1">
    <citation type="submission" date="2021-01" db="EMBL/GenBank/DDBJ databases">
        <title>Carboxyliciviraga sp.nov., isolated from coastal sediments.</title>
        <authorList>
            <person name="Lu D."/>
            <person name="Zhang T."/>
        </authorList>
    </citation>
    <scope>NUCLEOTIDE SEQUENCE [LARGE SCALE GENOMIC DNA]</scope>
    <source>
        <strain evidence="8 9">N1Y132</strain>
    </source>
</reference>
<dbReference type="PANTHER" id="PTHR30349:SF64">
    <property type="entry name" value="PROPHAGE INTEGRASE INTD-RELATED"/>
    <property type="match status" value="1"/>
</dbReference>
<dbReference type="SUPFAM" id="SSF56349">
    <property type="entry name" value="DNA breaking-rejoining enzymes"/>
    <property type="match status" value="1"/>
</dbReference>
<evidence type="ECO:0000313" key="8">
    <source>
        <dbReference type="EMBL" id="MBK3518245.1"/>
    </source>
</evidence>
<proteinExistence type="inferred from homology"/>
<evidence type="ECO:0000256" key="1">
    <source>
        <dbReference type="ARBA" id="ARBA00008857"/>
    </source>
</evidence>
<keyword evidence="3 5" id="KW-0238">DNA-binding</keyword>
<dbReference type="Pfam" id="PF13102">
    <property type="entry name" value="Phage_int_SAM_5"/>
    <property type="match status" value="1"/>
</dbReference>
<dbReference type="CDD" id="cd01185">
    <property type="entry name" value="INTN1_C_like"/>
    <property type="match status" value="1"/>
</dbReference>
<organism evidence="8 9">
    <name type="scientific">Carboxylicivirga marina</name>
    <dbReference type="NCBI Taxonomy" id="2800988"/>
    <lineage>
        <taxon>Bacteria</taxon>
        <taxon>Pseudomonadati</taxon>
        <taxon>Bacteroidota</taxon>
        <taxon>Bacteroidia</taxon>
        <taxon>Marinilabiliales</taxon>
        <taxon>Marinilabiliaceae</taxon>
        <taxon>Carboxylicivirga</taxon>
    </lineage>
</organism>
<dbReference type="Pfam" id="PF00589">
    <property type="entry name" value="Phage_integrase"/>
    <property type="match status" value="1"/>
</dbReference>
<dbReference type="InterPro" id="IPR011010">
    <property type="entry name" value="DNA_brk_join_enz"/>
</dbReference>